<dbReference type="PANTHER" id="PTHR34061:SF21">
    <property type="match status" value="1"/>
</dbReference>
<evidence type="ECO:0000313" key="1">
    <source>
        <dbReference type="EMBL" id="KAK2656772.1"/>
    </source>
</evidence>
<dbReference type="Proteomes" id="UP001280121">
    <property type="component" value="Unassembled WGS sequence"/>
</dbReference>
<sequence length="101" mass="11134">MDTVFITTRGCHFKGTDPVVKPAAATSPSCVTACRKLDGVAAWLMNGVAAVFFTTLECCSCIYIDTKDDFDDANNNCLPLIFRSNVHEEVLLQKKRESKID</sequence>
<dbReference type="PANTHER" id="PTHR34061">
    <property type="entry name" value="PROTEIN, PUTATIVE-RELATED"/>
    <property type="match status" value="1"/>
</dbReference>
<reference evidence="1" key="1">
    <citation type="journal article" date="2023" name="Plant J.">
        <title>Genome sequences and population genomics provide insights into the demographic history, inbreeding, and mutation load of two 'living fossil' tree species of Dipteronia.</title>
        <authorList>
            <person name="Feng Y."/>
            <person name="Comes H.P."/>
            <person name="Chen J."/>
            <person name="Zhu S."/>
            <person name="Lu R."/>
            <person name="Zhang X."/>
            <person name="Li P."/>
            <person name="Qiu J."/>
            <person name="Olsen K.M."/>
            <person name="Qiu Y."/>
        </authorList>
    </citation>
    <scope>NUCLEOTIDE SEQUENCE</scope>
    <source>
        <strain evidence="1">KIB01</strain>
    </source>
</reference>
<dbReference type="EMBL" id="JANJYI010000003">
    <property type="protein sequence ID" value="KAK2656772.1"/>
    <property type="molecule type" value="Genomic_DNA"/>
</dbReference>
<dbReference type="AlphaFoldDB" id="A0AAE0CMM3"/>
<keyword evidence="2" id="KW-1185">Reference proteome</keyword>
<accession>A0AAE0CMM3</accession>
<name>A0AAE0CMM3_9ROSI</name>
<organism evidence="1 2">
    <name type="scientific">Dipteronia dyeriana</name>
    <dbReference type="NCBI Taxonomy" id="168575"/>
    <lineage>
        <taxon>Eukaryota</taxon>
        <taxon>Viridiplantae</taxon>
        <taxon>Streptophyta</taxon>
        <taxon>Embryophyta</taxon>
        <taxon>Tracheophyta</taxon>
        <taxon>Spermatophyta</taxon>
        <taxon>Magnoliopsida</taxon>
        <taxon>eudicotyledons</taxon>
        <taxon>Gunneridae</taxon>
        <taxon>Pentapetalae</taxon>
        <taxon>rosids</taxon>
        <taxon>malvids</taxon>
        <taxon>Sapindales</taxon>
        <taxon>Sapindaceae</taxon>
        <taxon>Hippocastanoideae</taxon>
        <taxon>Acereae</taxon>
        <taxon>Dipteronia</taxon>
    </lineage>
</organism>
<gene>
    <name evidence="1" type="ORF">Ddye_009824</name>
</gene>
<comment type="caution">
    <text evidence="1">The sequence shown here is derived from an EMBL/GenBank/DDBJ whole genome shotgun (WGS) entry which is preliminary data.</text>
</comment>
<protein>
    <submittedName>
        <fullName evidence="1">Uncharacterized protein</fullName>
    </submittedName>
</protein>
<evidence type="ECO:0000313" key="2">
    <source>
        <dbReference type="Proteomes" id="UP001280121"/>
    </source>
</evidence>
<proteinExistence type="predicted"/>